<dbReference type="InterPro" id="IPR016181">
    <property type="entry name" value="Acyl_CoA_acyltransferase"/>
</dbReference>
<feature type="domain" description="N-acetyltransferase" evidence="1">
    <location>
        <begin position="4"/>
        <end position="170"/>
    </location>
</feature>
<reference evidence="2 3" key="1">
    <citation type="submission" date="2021-01" db="EMBL/GenBank/DDBJ databases">
        <title>Genomic Encyclopedia of Type Strains, Phase IV (KMG-IV): sequencing the most valuable type-strain genomes for metagenomic binning, comparative biology and taxonomic classification.</title>
        <authorList>
            <person name="Goeker M."/>
        </authorList>
    </citation>
    <scope>NUCLEOTIDE SEQUENCE [LARGE SCALE GENOMIC DNA]</scope>
    <source>
        <strain evidence="2 3">DSM 25879</strain>
    </source>
</reference>
<evidence type="ECO:0000259" key="1">
    <source>
        <dbReference type="PROSITE" id="PS51186"/>
    </source>
</evidence>
<proteinExistence type="predicted"/>
<evidence type="ECO:0000313" key="3">
    <source>
        <dbReference type="Proteomes" id="UP000737402"/>
    </source>
</evidence>
<gene>
    <name evidence="2" type="ORF">JOC95_002521</name>
</gene>
<dbReference type="CDD" id="cd04301">
    <property type="entry name" value="NAT_SF"/>
    <property type="match status" value="1"/>
</dbReference>
<dbReference type="PANTHER" id="PTHR43415">
    <property type="entry name" value="SPERMIDINE N(1)-ACETYLTRANSFERASE"/>
    <property type="match status" value="1"/>
</dbReference>
<dbReference type="RefSeq" id="WP_224839567.1">
    <property type="nucleotide sequence ID" value="NZ_JAFBED010000005.1"/>
</dbReference>
<dbReference type="EMBL" id="JAFBED010000005">
    <property type="protein sequence ID" value="MBM7620666.1"/>
    <property type="molecule type" value="Genomic_DNA"/>
</dbReference>
<dbReference type="SUPFAM" id="SSF55729">
    <property type="entry name" value="Acyl-CoA N-acyltransferases (Nat)"/>
    <property type="match status" value="1"/>
</dbReference>
<name>A0ABS2P127_9BACI</name>
<comment type="caution">
    <text evidence="2">The sequence shown here is derived from an EMBL/GenBank/DDBJ whole genome shotgun (WGS) entry which is preliminary data.</text>
</comment>
<dbReference type="PANTHER" id="PTHR43415:SF3">
    <property type="entry name" value="GNAT-FAMILY ACETYLTRANSFERASE"/>
    <property type="match status" value="1"/>
</dbReference>
<protein>
    <submittedName>
        <fullName evidence="2">RimJ/RimL family protein N-acetyltransferase</fullName>
    </submittedName>
</protein>
<dbReference type="Gene3D" id="3.40.630.30">
    <property type="match status" value="1"/>
</dbReference>
<dbReference type="Pfam" id="PF00583">
    <property type="entry name" value="Acetyltransf_1"/>
    <property type="match status" value="1"/>
</dbReference>
<dbReference type="PROSITE" id="PS51186">
    <property type="entry name" value="GNAT"/>
    <property type="match status" value="1"/>
</dbReference>
<organism evidence="2 3">
    <name type="scientific">Sutcliffiella tianshenii</name>
    <dbReference type="NCBI Taxonomy" id="1463404"/>
    <lineage>
        <taxon>Bacteria</taxon>
        <taxon>Bacillati</taxon>
        <taxon>Bacillota</taxon>
        <taxon>Bacilli</taxon>
        <taxon>Bacillales</taxon>
        <taxon>Bacillaceae</taxon>
        <taxon>Sutcliffiella</taxon>
    </lineage>
</organism>
<accession>A0ABS2P127</accession>
<keyword evidence="3" id="KW-1185">Reference proteome</keyword>
<evidence type="ECO:0000313" key="2">
    <source>
        <dbReference type="EMBL" id="MBM7620666.1"/>
    </source>
</evidence>
<dbReference type="InterPro" id="IPR000182">
    <property type="entry name" value="GNAT_dom"/>
</dbReference>
<dbReference type="Proteomes" id="UP000737402">
    <property type="component" value="Unassembled WGS sequence"/>
</dbReference>
<sequence>MGEIIVREATKDDASSMIEHSRIAYSESRNLLTTPEEFTITVEEELRWLADMKAKNNLVLVAEQNNRIIGMLSAQRGSRKRVQHNCYLGISIQEAYCNNGLGTRMITMLLDWAAMDPIIEKVTLEVFSHNDRGIHVYEKLGFKVEGRKEKHAKFEDGTYADEYVMGRFVKGSGN</sequence>